<dbReference type="GO" id="GO:0000166">
    <property type="term" value="F:nucleotide binding"/>
    <property type="evidence" value="ECO:0007669"/>
    <property type="project" value="UniProtKB-KW"/>
</dbReference>
<feature type="domain" description="Guanylate cyclase" evidence="8">
    <location>
        <begin position="2"/>
        <end position="41"/>
    </location>
</feature>
<dbReference type="InterPro" id="IPR050401">
    <property type="entry name" value="Cyclic_nucleotide_synthase"/>
</dbReference>
<evidence type="ECO:0000256" key="5">
    <source>
        <dbReference type="ARBA" id="ARBA00023136"/>
    </source>
</evidence>
<gene>
    <name evidence="9" type="primary">RvY_04659-1</name>
    <name evidence="9" type="synonym">RvY_04659.1</name>
    <name evidence="9" type="ORF">RvY_04659</name>
</gene>
<dbReference type="GO" id="GO:0001653">
    <property type="term" value="F:peptide receptor activity"/>
    <property type="evidence" value="ECO:0007669"/>
    <property type="project" value="TreeGrafter"/>
</dbReference>
<keyword evidence="2" id="KW-0812">Transmembrane</keyword>
<evidence type="ECO:0000256" key="2">
    <source>
        <dbReference type="ARBA" id="ARBA00022692"/>
    </source>
</evidence>
<dbReference type="GO" id="GO:0004016">
    <property type="term" value="F:adenylate cyclase activity"/>
    <property type="evidence" value="ECO:0007669"/>
    <property type="project" value="TreeGrafter"/>
</dbReference>
<sequence length="46" mass="5125">MRIHMTAATYELLRDRHELVIAPRGEIVVPGKGVMKTYWLDGSVGG</sequence>
<organism evidence="9 10">
    <name type="scientific">Ramazzottius varieornatus</name>
    <name type="common">Water bear</name>
    <name type="synonym">Tardigrade</name>
    <dbReference type="NCBI Taxonomy" id="947166"/>
    <lineage>
        <taxon>Eukaryota</taxon>
        <taxon>Metazoa</taxon>
        <taxon>Ecdysozoa</taxon>
        <taxon>Tardigrada</taxon>
        <taxon>Eutardigrada</taxon>
        <taxon>Parachela</taxon>
        <taxon>Hypsibioidea</taxon>
        <taxon>Ramazzottiidae</taxon>
        <taxon>Ramazzottius</taxon>
    </lineage>
</organism>
<comment type="subcellular location">
    <subcellularLocation>
        <location evidence="1">Membrane</location>
    </subcellularLocation>
</comment>
<keyword evidence="3" id="KW-0547">Nucleotide-binding</keyword>
<evidence type="ECO:0000256" key="3">
    <source>
        <dbReference type="ARBA" id="ARBA00022741"/>
    </source>
</evidence>
<keyword evidence="6" id="KW-0325">Glycoprotein</keyword>
<dbReference type="AlphaFoldDB" id="A0A1D1UY12"/>
<dbReference type="PANTHER" id="PTHR11920">
    <property type="entry name" value="GUANYLYL CYCLASE"/>
    <property type="match status" value="1"/>
</dbReference>
<name>A0A1D1UY12_RAMVA</name>
<accession>A0A1D1UY12</accession>
<dbReference type="Pfam" id="PF00211">
    <property type="entry name" value="Guanylate_cyc"/>
    <property type="match status" value="1"/>
</dbReference>
<dbReference type="GO" id="GO:0005886">
    <property type="term" value="C:plasma membrane"/>
    <property type="evidence" value="ECO:0007669"/>
    <property type="project" value="TreeGrafter"/>
</dbReference>
<evidence type="ECO:0000256" key="4">
    <source>
        <dbReference type="ARBA" id="ARBA00022989"/>
    </source>
</evidence>
<keyword evidence="7" id="KW-0456">Lyase</keyword>
<evidence type="ECO:0000313" key="10">
    <source>
        <dbReference type="Proteomes" id="UP000186922"/>
    </source>
</evidence>
<keyword evidence="10" id="KW-1185">Reference proteome</keyword>
<evidence type="ECO:0000256" key="1">
    <source>
        <dbReference type="ARBA" id="ARBA00004370"/>
    </source>
</evidence>
<keyword evidence="4" id="KW-1133">Transmembrane helix</keyword>
<dbReference type="Proteomes" id="UP000186922">
    <property type="component" value="Unassembled WGS sequence"/>
</dbReference>
<protein>
    <recommendedName>
        <fullName evidence="8">Guanylate cyclase domain-containing protein</fullName>
    </recommendedName>
</protein>
<evidence type="ECO:0000259" key="8">
    <source>
        <dbReference type="Pfam" id="PF00211"/>
    </source>
</evidence>
<evidence type="ECO:0000256" key="6">
    <source>
        <dbReference type="ARBA" id="ARBA00023180"/>
    </source>
</evidence>
<dbReference type="GO" id="GO:0035556">
    <property type="term" value="P:intracellular signal transduction"/>
    <property type="evidence" value="ECO:0007669"/>
    <property type="project" value="InterPro"/>
</dbReference>
<dbReference type="InterPro" id="IPR001054">
    <property type="entry name" value="A/G_cyclase"/>
</dbReference>
<dbReference type="OrthoDB" id="1890790at2759"/>
<proteinExistence type="predicted"/>
<reference evidence="9 10" key="1">
    <citation type="journal article" date="2016" name="Nat. Commun.">
        <title>Extremotolerant tardigrade genome and improved radiotolerance of human cultured cells by tardigrade-unique protein.</title>
        <authorList>
            <person name="Hashimoto T."/>
            <person name="Horikawa D.D."/>
            <person name="Saito Y."/>
            <person name="Kuwahara H."/>
            <person name="Kozuka-Hata H."/>
            <person name="Shin-I T."/>
            <person name="Minakuchi Y."/>
            <person name="Ohishi K."/>
            <person name="Motoyama A."/>
            <person name="Aizu T."/>
            <person name="Enomoto A."/>
            <person name="Kondo K."/>
            <person name="Tanaka S."/>
            <person name="Hara Y."/>
            <person name="Koshikawa S."/>
            <person name="Sagara H."/>
            <person name="Miura T."/>
            <person name="Yokobori S."/>
            <person name="Miyagawa K."/>
            <person name="Suzuki Y."/>
            <person name="Kubo T."/>
            <person name="Oyama M."/>
            <person name="Kohara Y."/>
            <person name="Fujiyama A."/>
            <person name="Arakawa K."/>
            <person name="Katayama T."/>
            <person name="Toyoda A."/>
            <person name="Kunieda T."/>
        </authorList>
    </citation>
    <scope>NUCLEOTIDE SEQUENCE [LARGE SCALE GENOMIC DNA]</scope>
    <source>
        <strain evidence="9 10">YOKOZUNA-1</strain>
    </source>
</reference>
<dbReference type="EMBL" id="BDGG01000002">
    <property type="protein sequence ID" value="GAU92602.1"/>
    <property type="molecule type" value="Genomic_DNA"/>
</dbReference>
<dbReference type="InterPro" id="IPR029787">
    <property type="entry name" value="Nucleotide_cyclase"/>
</dbReference>
<evidence type="ECO:0000256" key="7">
    <source>
        <dbReference type="ARBA" id="ARBA00023239"/>
    </source>
</evidence>
<keyword evidence="5" id="KW-0472">Membrane</keyword>
<dbReference type="Gene3D" id="3.30.70.1230">
    <property type="entry name" value="Nucleotide cyclase"/>
    <property type="match status" value="1"/>
</dbReference>
<dbReference type="PANTHER" id="PTHR11920:SF335">
    <property type="entry name" value="GUANYLATE CYCLASE"/>
    <property type="match status" value="1"/>
</dbReference>
<dbReference type="GO" id="GO:0007168">
    <property type="term" value="P:receptor guanylyl cyclase signaling pathway"/>
    <property type="evidence" value="ECO:0007669"/>
    <property type="project" value="TreeGrafter"/>
</dbReference>
<comment type="caution">
    <text evidence="9">The sequence shown here is derived from an EMBL/GenBank/DDBJ whole genome shotgun (WGS) entry which is preliminary data.</text>
</comment>
<dbReference type="GO" id="GO:0004383">
    <property type="term" value="F:guanylate cyclase activity"/>
    <property type="evidence" value="ECO:0007669"/>
    <property type="project" value="TreeGrafter"/>
</dbReference>
<evidence type="ECO:0000313" key="9">
    <source>
        <dbReference type="EMBL" id="GAU92602.1"/>
    </source>
</evidence>
<dbReference type="SUPFAM" id="SSF55073">
    <property type="entry name" value="Nucleotide cyclase"/>
    <property type="match status" value="1"/>
</dbReference>